<name>A0AAQ3JZY4_9LILI</name>
<feature type="coiled-coil region" evidence="3">
    <location>
        <begin position="203"/>
        <end position="393"/>
    </location>
</feature>
<sequence length="1545" mass="177890">MATVAHAEPLHLYSGWGNHISPSNSKWIHENLKDMDVKVKAMFKLIEGDADSFARRADMYYKKRPELKKLVEEFYRGYRALAERYEHSTRMLRHAHGTMAEAFPNQVPFLSDESHYGLSTNEMDLHSPKMLLSVRTQFDSDNLKKEAFGLFSDFHVKKRNGPDFEESDSLSSRIGMKQHSQMLAAGVKVARADSSEGRVRKALNVLEEEVKVSENKAHNQDQEAKAKHDSNVINNLQHDISQLSSEIHVLKDQIMEESKRANNAENEIQSLMTTISKFNSDRDATLAQHQVSLERISSLELLLSHTENELKKLSNDMEEEVKKLKNVEELNQSLQVDLETLREKEKMQENEVDQKQEELEKIRTALEDKYQKCLEAELALQSSEEKYIESQEEVKFLGLEIQRGIEKLRDVELCNMGLQEEICSLKKENSGLNEQKIQDTLMIKGLQDEIILLEEKKKKLEDEVSILLQEKEVLCQELYRVKEDKNELERRHQDLVEKMQSISMCVESLQAAIKELQNGNDELKEICKKHEAEKELLVEKLKDMDKISDKNIILDKFLSDANIELEVLREKVATLETTHESLKSEISIYISERDSLASQVKILSENVDMLLGKNTFLENSLSDASREVENLRSKLKDFEDSCQFLNDKNSALLTENYTLVSRVDNIAKNLVLWESGYVKVMGKHLQLSIERDLMVNEVKELEDILKIEKQQHETHIQSYNNLLGTLDKQVCILQEDNQHKEKQIRKLLNSISDLEGDNQQMHLEISVLVTLLRHIGIDVATLGLQKYSLERELEIKSGKLLALENEKHELLERTELLIRDLEASKQMEEVLKSEIRVLGTQSNDLQEAIQATQSEISNLIGEKKSLSLELCNLGKQNNILEEEHVEVLLQAIELDHLYLLFHSLHTERTMELKSVSYDLESLHVIEHNLTNEINRLNEKMSLLEMEKIHFSDSVSYLEEELKTRMLGLEFDLSTITSLYEELNLHTDATSNKLIEKEMQITEANQKVKSTLEENMVLKELLQTFELDNAEIKLINEKMEEKVSSLSEVVTSKNEEIRCLTEENKMTQKDINEMHKRVEVLACREEQLVSELYKEASEVLQCEEEITAMLTDIQILTVNAASKEEKFHEMIVESETDAIVQKELLVFELSFAKEYIEELQTKLNDLEGENRVLKADMDDYLFMLKSLWDAVSSMEEQIMSISQLKFLGKQAEEDISLMAHNNHDGNQPSEINRGMKAAGILLLEKLTDKVKSLQMVIEDALRCLEQEMIDSNANLDAARKEVEILKMKAFAVQGTEDSEHHKGDNDQMVKDIQLDLASSSLISREVVSERRSINNAEIDEQSAGKDEDFNPSFGHTTEELIIDEFDSSKRSLESQQGWTKTVQERLDSDSQRLRNVKSSIEELKGRIDSPTDKLPPSHGYDSIKEQLKEAEAALLEMMDANSRLKMMAKDCASFDGRTNKLDDRSNIERGQISKQAKLGSQKVGGLEFKLQKIQYVLMKLEENYGVKQRRQRVVLRDYLYGRRDNHRQVKGNSFCGFVRPKTKGDY</sequence>
<evidence type="ECO:0000256" key="3">
    <source>
        <dbReference type="SAM" id="Coils"/>
    </source>
</evidence>
<feature type="coiled-coil region" evidence="3">
    <location>
        <begin position="614"/>
        <end position="648"/>
    </location>
</feature>
<comment type="similarity">
    <text evidence="2">Belongs to the NET family.</text>
</comment>
<accession>A0AAQ3JZY4</accession>
<feature type="coiled-coil region" evidence="3">
    <location>
        <begin position="793"/>
        <end position="869"/>
    </location>
</feature>
<dbReference type="EMBL" id="CP136891">
    <property type="protein sequence ID" value="WOK98503.1"/>
    <property type="molecule type" value="Genomic_DNA"/>
</dbReference>
<gene>
    <name evidence="5" type="ORF">Cni_G07215</name>
</gene>
<dbReference type="GO" id="GO:0005886">
    <property type="term" value="C:plasma membrane"/>
    <property type="evidence" value="ECO:0007669"/>
    <property type="project" value="TreeGrafter"/>
</dbReference>
<feature type="domain" description="NAB" evidence="4">
    <location>
        <begin position="12"/>
        <end position="92"/>
    </location>
</feature>
<evidence type="ECO:0000256" key="2">
    <source>
        <dbReference type="ARBA" id="ARBA00038006"/>
    </source>
</evidence>
<feature type="coiled-coil region" evidence="3">
    <location>
        <begin position="1385"/>
        <end position="1442"/>
    </location>
</feature>
<keyword evidence="1 3" id="KW-0175">Coiled coil</keyword>
<protein>
    <recommendedName>
        <fullName evidence="4">NAB domain-containing protein</fullName>
    </recommendedName>
</protein>
<feature type="coiled-coil region" evidence="3">
    <location>
        <begin position="993"/>
        <end position="1076"/>
    </location>
</feature>
<feature type="coiled-coil region" evidence="3">
    <location>
        <begin position="919"/>
        <end position="946"/>
    </location>
</feature>
<evidence type="ECO:0000259" key="4">
    <source>
        <dbReference type="PROSITE" id="PS51774"/>
    </source>
</evidence>
<evidence type="ECO:0000313" key="6">
    <source>
        <dbReference type="Proteomes" id="UP001327560"/>
    </source>
</evidence>
<dbReference type="Proteomes" id="UP001327560">
    <property type="component" value="Chromosome 2"/>
</dbReference>
<dbReference type="InterPro" id="IPR051861">
    <property type="entry name" value="NET_actin-binding_domain"/>
</dbReference>
<evidence type="ECO:0000256" key="1">
    <source>
        <dbReference type="ARBA" id="ARBA00023054"/>
    </source>
</evidence>
<dbReference type="PROSITE" id="PS51774">
    <property type="entry name" value="NAB"/>
    <property type="match status" value="1"/>
</dbReference>
<proteinExistence type="inferred from homology"/>
<dbReference type="PANTHER" id="PTHR32258:SF6">
    <property type="entry name" value="PROTEIN NETWORKED 1A"/>
    <property type="match status" value="1"/>
</dbReference>
<feature type="coiled-coil region" evidence="3">
    <location>
        <begin position="443"/>
        <end position="585"/>
    </location>
</feature>
<organism evidence="5 6">
    <name type="scientific">Canna indica</name>
    <name type="common">Indian-shot</name>
    <dbReference type="NCBI Taxonomy" id="4628"/>
    <lineage>
        <taxon>Eukaryota</taxon>
        <taxon>Viridiplantae</taxon>
        <taxon>Streptophyta</taxon>
        <taxon>Embryophyta</taxon>
        <taxon>Tracheophyta</taxon>
        <taxon>Spermatophyta</taxon>
        <taxon>Magnoliopsida</taxon>
        <taxon>Liliopsida</taxon>
        <taxon>Zingiberales</taxon>
        <taxon>Cannaceae</taxon>
        <taxon>Canna</taxon>
    </lineage>
</organism>
<feature type="coiled-coil region" evidence="3">
    <location>
        <begin position="1260"/>
        <end position="1287"/>
    </location>
</feature>
<evidence type="ECO:0000313" key="5">
    <source>
        <dbReference type="EMBL" id="WOK98503.1"/>
    </source>
</evidence>
<dbReference type="GO" id="GO:0051015">
    <property type="term" value="F:actin filament binding"/>
    <property type="evidence" value="ECO:0007669"/>
    <property type="project" value="TreeGrafter"/>
</dbReference>
<dbReference type="InterPro" id="IPR011684">
    <property type="entry name" value="NAB"/>
</dbReference>
<reference evidence="5 6" key="1">
    <citation type="submission" date="2023-10" db="EMBL/GenBank/DDBJ databases">
        <title>Chromosome-scale genome assembly provides insights into flower coloration mechanisms of Canna indica.</title>
        <authorList>
            <person name="Li C."/>
        </authorList>
    </citation>
    <scope>NUCLEOTIDE SEQUENCE [LARGE SCALE GENOMIC DNA]</scope>
    <source>
        <tissue evidence="5">Flower</tissue>
    </source>
</reference>
<feature type="coiled-coil region" evidence="3">
    <location>
        <begin position="1148"/>
        <end position="1175"/>
    </location>
</feature>
<keyword evidence="6" id="KW-1185">Reference proteome</keyword>
<dbReference type="Pfam" id="PF07765">
    <property type="entry name" value="KIP1"/>
    <property type="match status" value="1"/>
</dbReference>
<dbReference type="PANTHER" id="PTHR32258">
    <property type="entry name" value="PROTEIN NETWORKED 4A"/>
    <property type="match status" value="1"/>
</dbReference>